<gene>
    <name evidence="1" type="ORF">SLS60_006992</name>
</gene>
<name>A0ABR3R868_9PLEO</name>
<comment type="caution">
    <text evidence="1">The sequence shown here is derived from an EMBL/GenBank/DDBJ whole genome shotgun (WGS) entry which is preliminary data.</text>
</comment>
<dbReference type="InterPro" id="IPR053178">
    <property type="entry name" value="Osmoadaptation_assoc"/>
</dbReference>
<dbReference type="EMBL" id="JAKJXO020000009">
    <property type="protein sequence ID" value="KAL1600606.1"/>
    <property type="molecule type" value="Genomic_DNA"/>
</dbReference>
<keyword evidence="2" id="KW-1185">Reference proteome</keyword>
<dbReference type="PANTHER" id="PTHR38111:SF2">
    <property type="entry name" value="FINGER DOMAIN PROTEIN, PUTATIVE (AFU_ORTHOLOGUE AFUA_1G01560)-RELATED"/>
    <property type="match status" value="1"/>
</dbReference>
<evidence type="ECO:0000313" key="2">
    <source>
        <dbReference type="Proteomes" id="UP001521785"/>
    </source>
</evidence>
<proteinExistence type="predicted"/>
<evidence type="ECO:0000313" key="1">
    <source>
        <dbReference type="EMBL" id="KAL1600606.1"/>
    </source>
</evidence>
<reference evidence="1 2" key="1">
    <citation type="submission" date="2024-02" db="EMBL/GenBank/DDBJ databases">
        <title>De novo assembly and annotation of 12 fungi associated with fruit tree decline syndrome in Ontario, Canada.</title>
        <authorList>
            <person name="Sulman M."/>
            <person name="Ellouze W."/>
            <person name="Ilyukhin E."/>
        </authorList>
    </citation>
    <scope>NUCLEOTIDE SEQUENCE [LARGE SCALE GENOMIC DNA]</scope>
    <source>
        <strain evidence="1 2">M42-189</strain>
    </source>
</reference>
<accession>A0ABR3R868</accession>
<sequence length="343" mass="37406">MAAVTCMILEIFVPTGPNNFFKHVQGIEAILNARGPPTSSLGADPAMLSGVRILCIVAALVQRRPSIWATDEWKSVPPLHADKGSLIRHEILLIMADCTVLRQASSVKEAAGEDPCRTVARARTYLDQMDGLYLRWARYNASMLNEEVTPGFKDPTIANHASATTYLLYNAALICITRILSTHSPSAESLSLQSLQMAASLRIIRCLELKAYDKREGSGESNTIGFVATKVAWETLGGFNSPAGRRLSRVVKASANGVFAVGAWDEPEELPEKTASSYPSRSIQRIAPLVKEQTTMTDSNYKVIELINVGEKKTMVDPAPFQLPIELPKTSELTSSQSPVFVT</sequence>
<dbReference type="Proteomes" id="UP001521785">
    <property type="component" value="Unassembled WGS sequence"/>
</dbReference>
<protein>
    <submittedName>
        <fullName evidence="1">Uncharacterized protein</fullName>
    </submittedName>
</protein>
<organism evidence="1 2">
    <name type="scientific">Paraconiothyrium brasiliense</name>
    <dbReference type="NCBI Taxonomy" id="300254"/>
    <lineage>
        <taxon>Eukaryota</taxon>
        <taxon>Fungi</taxon>
        <taxon>Dikarya</taxon>
        <taxon>Ascomycota</taxon>
        <taxon>Pezizomycotina</taxon>
        <taxon>Dothideomycetes</taxon>
        <taxon>Pleosporomycetidae</taxon>
        <taxon>Pleosporales</taxon>
        <taxon>Massarineae</taxon>
        <taxon>Didymosphaeriaceae</taxon>
        <taxon>Paraconiothyrium</taxon>
    </lineage>
</organism>
<dbReference type="PANTHER" id="PTHR38111">
    <property type="entry name" value="ZN(2)-C6 FUNGAL-TYPE DOMAIN-CONTAINING PROTEIN-RELATED"/>
    <property type="match status" value="1"/>
</dbReference>